<dbReference type="InterPro" id="IPR001915">
    <property type="entry name" value="Peptidase_M48"/>
</dbReference>
<dbReference type="Pfam" id="PF13432">
    <property type="entry name" value="TPR_16"/>
    <property type="match status" value="1"/>
</dbReference>
<keyword evidence="4 7" id="KW-0862">Zinc</keyword>
<evidence type="ECO:0000259" key="8">
    <source>
        <dbReference type="Pfam" id="PF01435"/>
    </source>
</evidence>
<dbReference type="SUPFAM" id="SSF48452">
    <property type="entry name" value="TPR-like"/>
    <property type="match status" value="1"/>
</dbReference>
<gene>
    <name evidence="9" type="ORF">ACFQDM_16645</name>
</gene>
<feature type="repeat" description="TPR" evidence="6">
    <location>
        <begin position="286"/>
        <end position="319"/>
    </location>
</feature>
<dbReference type="Gene3D" id="1.25.40.10">
    <property type="entry name" value="Tetratricopeptide repeat domain"/>
    <property type="match status" value="1"/>
</dbReference>
<evidence type="ECO:0000313" key="9">
    <source>
        <dbReference type="EMBL" id="MFC6199710.1"/>
    </source>
</evidence>
<evidence type="ECO:0000256" key="4">
    <source>
        <dbReference type="ARBA" id="ARBA00022833"/>
    </source>
</evidence>
<dbReference type="PANTHER" id="PTHR22726:SF1">
    <property type="entry name" value="METALLOENDOPEPTIDASE OMA1, MITOCHONDRIAL"/>
    <property type="match status" value="1"/>
</dbReference>
<evidence type="ECO:0000256" key="2">
    <source>
        <dbReference type="ARBA" id="ARBA00022723"/>
    </source>
</evidence>
<dbReference type="PROSITE" id="PS50005">
    <property type="entry name" value="TPR"/>
    <property type="match status" value="1"/>
</dbReference>
<evidence type="ECO:0000256" key="1">
    <source>
        <dbReference type="ARBA" id="ARBA00022670"/>
    </source>
</evidence>
<reference evidence="10" key="1">
    <citation type="journal article" date="2019" name="Int. J. Syst. Evol. Microbiol.">
        <title>The Global Catalogue of Microorganisms (GCM) 10K type strain sequencing project: providing services to taxonomists for standard genome sequencing and annotation.</title>
        <authorList>
            <consortium name="The Broad Institute Genomics Platform"/>
            <consortium name="The Broad Institute Genome Sequencing Center for Infectious Disease"/>
            <person name="Wu L."/>
            <person name="Ma J."/>
        </authorList>
    </citation>
    <scope>NUCLEOTIDE SEQUENCE [LARGE SCALE GENOMIC DNA]</scope>
    <source>
        <strain evidence="10">CGMCC-1.15741</strain>
    </source>
</reference>
<sequence length="430" mass="47455">MATPAFSQGLIRDAEIEGILRDFTYPILESANLRPEDVGIYIVNDDSLNAFVANGQRIHLHTGLIMAAETPGQLIGVIAHETGHIEGGHGVRRIEDIKNASRPAFLSIGLGILAIAAGAGDAGAALIASSSQFAYLNFATHTRVQEASADQAALRYMAATGRSPAGLLEFFENFREEQLYSNAERYRYFQTHPLASDRIEALRRGAERTGLMDKPDSEEEIYKLQIMKAKLIGFLSYPQQVAARYPESDTSVPARYARAISAFRNSFTSTALEQTESLIADEPENPFFHELLGQIYYESGDIAASIEPNRKALELAPKEPLLMINLAISLTAEGGEENWKEAADLLTVATSREPENAFAWYELSIVREKQGRRAEAQLATAEQAFHYGDCRRAMNFSVRAERELDPSSLAHRRASDISKICAANIEGERR</sequence>
<dbReference type="InterPro" id="IPR051156">
    <property type="entry name" value="Mito/Outer_Membr_Metalloprot"/>
</dbReference>
<dbReference type="Pfam" id="PF01435">
    <property type="entry name" value="Peptidase_M48"/>
    <property type="match status" value="1"/>
</dbReference>
<dbReference type="InterPro" id="IPR019734">
    <property type="entry name" value="TPR_rpt"/>
</dbReference>
<keyword evidence="3 7" id="KW-0378">Hydrolase</keyword>
<keyword evidence="5 7" id="KW-0482">Metalloprotease</keyword>
<evidence type="ECO:0000256" key="6">
    <source>
        <dbReference type="PROSITE-ProRule" id="PRU00339"/>
    </source>
</evidence>
<keyword evidence="6" id="KW-0802">TPR repeat</keyword>
<dbReference type="Proteomes" id="UP001596303">
    <property type="component" value="Unassembled WGS sequence"/>
</dbReference>
<evidence type="ECO:0000313" key="10">
    <source>
        <dbReference type="Proteomes" id="UP001596303"/>
    </source>
</evidence>
<accession>A0ABW1SDS4</accession>
<protein>
    <submittedName>
        <fullName evidence="9">M48 family metalloprotease</fullName>
        <ecNumber evidence="9">3.4.24.-</ecNumber>
    </submittedName>
</protein>
<keyword evidence="10" id="KW-1185">Reference proteome</keyword>
<feature type="domain" description="Peptidase M48" evidence="8">
    <location>
        <begin position="28"/>
        <end position="204"/>
    </location>
</feature>
<evidence type="ECO:0000256" key="7">
    <source>
        <dbReference type="RuleBase" id="RU003983"/>
    </source>
</evidence>
<dbReference type="PANTHER" id="PTHR22726">
    <property type="entry name" value="METALLOENDOPEPTIDASE OMA1"/>
    <property type="match status" value="1"/>
</dbReference>
<organism evidence="9 10">
    <name type="scientific">Ponticaulis profundi</name>
    <dbReference type="NCBI Taxonomy" id="2665222"/>
    <lineage>
        <taxon>Bacteria</taxon>
        <taxon>Pseudomonadati</taxon>
        <taxon>Pseudomonadota</taxon>
        <taxon>Alphaproteobacteria</taxon>
        <taxon>Hyphomonadales</taxon>
        <taxon>Hyphomonadaceae</taxon>
        <taxon>Ponticaulis</taxon>
    </lineage>
</organism>
<dbReference type="InterPro" id="IPR011990">
    <property type="entry name" value="TPR-like_helical_dom_sf"/>
</dbReference>
<dbReference type="RefSeq" id="WP_377381047.1">
    <property type="nucleotide sequence ID" value="NZ_JBHSSW010000066.1"/>
</dbReference>
<evidence type="ECO:0000256" key="5">
    <source>
        <dbReference type="ARBA" id="ARBA00023049"/>
    </source>
</evidence>
<comment type="similarity">
    <text evidence="7">Belongs to the peptidase M48 family.</text>
</comment>
<keyword evidence="2" id="KW-0479">Metal-binding</keyword>
<dbReference type="EC" id="3.4.24.-" evidence="9"/>
<keyword evidence="1 7" id="KW-0645">Protease</keyword>
<comment type="caution">
    <text evidence="9">The sequence shown here is derived from an EMBL/GenBank/DDBJ whole genome shotgun (WGS) entry which is preliminary data.</text>
</comment>
<dbReference type="EMBL" id="JBHSSW010000066">
    <property type="protein sequence ID" value="MFC6199710.1"/>
    <property type="molecule type" value="Genomic_DNA"/>
</dbReference>
<proteinExistence type="inferred from homology"/>
<dbReference type="Gene3D" id="3.30.2010.10">
    <property type="entry name" value="Metalloproteases ('zincins'), catalytic domain"/>
    <property type="match status" value="1"/>
</dbReference>
<evidence type="ECO:0000256" key="3">
    <source>
        <dbReference type="ARBA" id="ARBA00022801"/>
    </source>
</evidence>
<dbReference type="GO" id="GO:0008237">
    <property type="term" value="F:metallopeptidase activity"/>
    <property type="evidence" value="ECO:0007669"/>
    <property type="project" value="UniProtKB-KW"/>
</dbReference>
<comment type="cofactor">
    <cofactor evidence="7">
        <name>Zn(2+)</name>
        <dbReference type="ChEBI" id="CHEBI:29105"/>
    </cofactor>
    <text evidence="7">Binds 1 zinc ion per subunit.</text>
</comment>
<name>A0ABW1SDS4_9PROT</name>
<dbReference type="CDD" id="cd07324">
    <property type="entry name" value="M48C_Oma1-like"/>
    <property type="match status" value="1"/>
</dbReference>